<name>A0A445KBR9_GLYSO</name>
<dbReference type="InterPro" id="IPR053327">
    <property type="entry name" value="KIP"/>
</dbReference>
<evidence type="ECO:0000313" key="3">
    <source>
        <dbReference type="Proteomes" id="UP000289340"/>
    </source>
</evidence>
<dbReference type="PANTHER" id="PTHR36001:SF2">
    <property type="entry name" value="CTAGE FAMILY PROTEIN-RELATED"/>
    <property type="match status" value="1"/>
</dbReference>
<keyword evidence="3" id="KW-1185">Reference proteome</keyword>
<dbReference type="AlphaFoldDB" id="A0A445KBR9"/>
<keyword evidence="1" id="KW-0175">Coiled coil</keyword>
<gene>
    <name evidence="2" type="ORF">D0Y65_015118</name>
</gene>
<proteinExistence type="predicted"/>
<protein>
    <submittedName>
        <fullName evidence="2">Uncharacterized protein</fullName>
    </submittedName>
</protein>
<evidence type="ECO:0000313" key="2">
    <source>
        <dbReference type="EMBL" id="RZC08251.1"/>
    </source>
</evidence>
<dbReference type="PANTHER" id="PTHR36001">
    <property type="entry name" value="CTAGE FAMILY PROTEIN-RELATED"/>
    <property type="match status" value="1"/>
</dbReference>
<organism evidence="2 3">
    <name type="scientific">Glycine soja</name>
    <name type="common">Wild soybean</name>
    <dbReference type="NCBI Taxonomy" id="3848"/>
    <lineage>
        <taxon>Eukaryota</taxon>
        <taxon>Viridiplantae</taxon>
        <taxon>Streptophyta</taxon>
        <taxon>Embryophyta</taxon>
        <taxon>Tracheophyta</taxon>
        <taxon>Spermatophyta</taxon>
        <taxon>Magnoliopsida</taxon>
        <taxon>eudicotyledons</taxon>
        <taxon>Gunneridae</taxon>
        <taxon>Pentapetalae</taxon>
        <taxon>rosids</taxon>
        <taxon>fabids</taxon>
        <taxon>Fabales</taxon>
        <taxon>Fabaceae</taxon>
        <taxon>Papilionoideae</taxon>
        <taxon>50 kb inversion clade</taxon>
        <taxon>NPAAA clade</taxon>
        <taxon>indigoferoid/millettioid clade</taxon>
        <taxon>Phaseoleae</taxon>
        <taxon>Glycine</taxon>
        <taxon>Glycine subgen. Soja</taxon>
    </lineage>
</organism>
<comment type="caution">
    <text evidence="2">The sequence shown here is derived from an EMBL/GenBank/DDBJ whole genome shotgun (WGS) entry which is preliminary data.</text>
</comment>
<feature type="coiled-coil region" evidence="1">
    <location>
        <begin position="25"/>
        <end position="66"/>
    </location>
</feature>
<sequence>MAGTGRGSDSQKQLLSLIRDFAAEKSQGERRVVNLRKQIEKLTSELSEANAELENAKRYKELVEQDLRGFEVQLMLTESSVQTLAVT</sequence>
<dbReference type="Proteomes" id="UP000289340">
    <property type="component" value="Chromosome 6"/>
</dbReference>
<dbReference type="EMBL" id="QZWG01000006">
    <property type="protein sequence ID" value="RZC08251.1"/>
    <property type="molecule type" value="Genomic_DNA"/>
</dbReference>
<reference evidence="2 3" key="1">
    <citation type="submission" date="2018-09" db="EMBL/GenBank/DDBJ databases">
        <title>A high-quality reference genome of wild soybean provides a powerful tool to mine soybean genomes.</title>
        <authorList>
            <person name="Xie M."/>
            <person name="Chung C.Y.L."/>
            <person name="Li M.-W."/>
            <person name="Wong F.-L."/>
            <person name="Chan T.-F."/>
            <person name="Lam H.-M."/>
        </authorList>
    </citation>
    <scope>NUCLEOTIDE SEQUENCE [LARGE SCALE GENOMIC DNA]</scope>
    <source>
        <strain evidence="3">cv. W05</strain>
        <tissue evidence="2">Hypocotyl of etiolated seedlings</tissue>
    </source>
</reference>
<evidence type="ECO:0000256" key="1">
    <source>
        <dbReference type="SAM" id="Coils"/>
    </source>
</evidence>
<accession>A0A445KBR9</accession>